<sequence length="71" mass="7823">MTGGSQRMASRVGSFEAGQACGRRRAGCRAPGWAAYARERWDGTPYPPVGRARRSKESGARVFRRRPVGRV</sequence>
<feature type="compositionally biased region" description="Basic residues" evidence="1">
    <location>
        <begin position="62"/>
        <end position="71"/>
    </location>
</feature>
<name>A0A0E1VZN7_BURPE</name>
<protein>
    <submittedName>
        <fullName evidence="2">Uncharacterized protein</fullName>
    </submittedName>
</protein>
<evidence type="ECO:0000256" key="1">
    <source>
        <dbReference type="SAM" id="MobiDB-lite"/>
    </source>
</evidence>
<reference evidence="2" key="1">
    <citation type="submission" date="2009-05" db="EMBL/GenBank/DDBJ databases">
        <authorList>
            <person name="Harkins D.M."/>
            <person name="DeShazer D."/>
            <person name="Woods D.E."/>
            <person name="Brinkac L.M."/>
            <person name="Brown K.A."/>
            <person name="Hung G.C."/>
            <person name="Tuanyok A."/>
            <person name="Zhang B."/>
            <person name="Nierman W.C."/>
        </authorList>
    </citation>
    <scope>NUCLEOTIDE SEQUENCE [LARGE SCALE GENOMIC DNA]</scope>
    <source>
        <strain evidence="2">1710a</strain>
    </source>
</reference>
<dbReference type="EMBL" id="CM000833">
    <property type="protein sequence ID" value="EET05521.1"/>
    <property type="molecule type" value="Genomic_DNA"/>
</dbReference>
<gene>
    <name evidence="2" type="ORF">BURPS1710A_A1725</name>
</gene>
<evidence type="ECO:0000313" key="2">
    <source>
        <dbReference type="EMBL" id="EET05521.1"/>
    </source>
</evidence>
<accession>A0A0E1VZN7</accession>
<proteinExistence type="predicted"/>
<dbReference type="Proteomes" id="UP000001812">
    <property type="component" value="Chromosome II"/>
</dbReference>
<dbReference type="HOGENOM" id="CLU_2732299_0_0_4"/>
<feature type="region of interest" description="Disordered" evidence="1">
    <location>
        <begin position="1"/>
        <end position="25"/>
    </location>
</feature>
<organism evidence="2">
    <name type="scientific">Burkholderia pseudomallei 1710a</name>
    <dbReference type="NCBI Taxonomy" id="320371"/>
    <lineage>
        <taxon>Bacteria</taxon>
        <taxon>Pseudomonadati</taxon>
        <taxon>Pseudomonadota</taxon>
        <taxon>Betaproteobacteria</taxon>
        <taxon>Burkholderiales</taxon>
        <taxon>Burkholderiaceae</taxon>
        <taxon>Burkholderia</taxon>
        <taxon>pseudomallei group</taxon>
    </lineage>
</organism>
<dbReference type="AlphaFoldDB" id="A0A0E1VZN7"/>
<feature type="region of interest" description="Disordered" evidence="1">
    <location>
        <begin position="42"/>
        <end position="71"/>
    </location>
</feature>